<evidence type="ECO:0000313" key="2">
    <source>
        <dbReference type="EMBL" id="OBZ76817.1"/>
    </source>
</evidence>
<evidence type="ECO:0000256" key="1">
    <source>
        <dbReference type="SAM" id="MobiDB-lite"/>
    </source>
</evidence>
<gene>
    <name evidence="2" type="ORF">A0H81_03952</name>
</gene>
<proteinExistence type="predicted"/>
<comment type="caution">
    <text evidence="2">The sequence shown here is derived from an EMBL/GenBank/DDBJ whole genome shotgun (WGS) entry which is preliminary data.</text>
</comment>
<accession>A0A1C7MJL8</accession>
<organism evidence="2 3">
    <name type="scientific">Grifola frondosa</name>
    <name type="common">Maitake</name>
    <name type="synonym">Polyporus frondosus</name>
    <dbReference type="NCBI Taxonomy" id="5627"/>
    <lineage>
        <taxon>Eukaryota</taxon>
        <taxon>Fungi</taxon>
        <taxon>Dikarya</taxon>
        <taxon>Basidiomycota</taxon>
        <taxon>Agaricomycotina</taxon>
        <taxon>Agaricomycetes</taxon>
        <taxon>Polyporales</taxon>
        <taxon>Grifolaceae</taxon>
        <taxon>Grifola</taxon>
    </lineage>
</organism>
<dbReference type="Proteomes" id="UP000092993">
    <property type="component" value="Unassembled WGS sequence"/>
</dbReference>
<name>A0A1C7MJL8_GRIFR</name>
<dbReference type="EMBL" id="LUGG01000003">
    <property type="protein sequence ID" value="OBZ76817.1"/>
    <property type="molecule type" value="Genomic_DNA"/>
</dbReference>
<dbReference type="AlphaFoldDB" id="A0A1C7MJL8"/>
<sequence length="68" mass="7509">MDQAPEIQESIRDTGLQPATPRISGIRNRRFLVGGNICFSTRAHIVLADLSSRMGLEKNAGRESHNMS</sequence>
<keyword evidence="3" id="KW-1185">Reference proteome</keyword>
<evidence type="ECO:0000313" key="3">
    <source>
        <dbReference type="Proteomes" id="UP000092993"/>
    </source>
</evidence>
<reference evidence="2 3" key="1">
    <citation type="submission" date="2016-03" db="EMBL/GenBank/DDBJ databases">
        <title>Whole genome sequencing of Grifola frondosa 9006-11.</title>
        <authorList>
            <person name="Min B."/>
            <person name="Park H."/>
            <person name="Kim J.-G."/>
            <person name="Cho H."/>
            <person name="Oh Y.-L."/>
            <person name="Kong W.-S."/>
            <person name="Choi I.-G."/>
        </authorList>
    </citation>
    <scope>NUCLEOTIDE SEQUENCE [LARGE SCALE GENOMIC DNA]</scope>
    <source>
        <strain evidence="2 3">9006-11</strain>
    </source>
</reference>
<protein>
    <submittedName>
        <fullName evidence="2">Uncharacterized protein</fullName>
    </submittedName>
</protein>
<feature type="region of interest" description="Disordered" evidence="1">
    <location>
        <begin position="1"/>
        <end position="20"/>
    </location>
</feature>